<dbReference type="AlphaFoldDB" id="A0ABD1ER60"/>
<evidence type="ECO:0000256" key="1">
    <source>
        <dbReference type="SAM" id="MobiDB-lite"/>
    </source>
</evidence>
<protein>
    <submittedName>
        <fullName evidence="2">Uncharacterized protein</fullName>
    </submittedName>
</protein>
<proteinExistence type="predicted"/>
<evidence type="ECO:0000313" key="3">
    <source>
        <dbReference type="Proteomes" id="UP001566132"/>
    </source>
</evidence>
<accession>A0ABD1ER60</accession>
<dbReference type="Proteomes" id="UP001566132">
    <property type="component" value="Unassembled WGS sequence"/>
</dbReference>
<keyword evidence="3" id="KW-1185">Reference proteome</keyword>
<feature type="region of interest" description="Disordered" evidence="1">
    <location>
        <begin position="96"/>
        <end position="119"/>
    </location>
</feature>
<evidence type="ECO:0000313" key="2">
    <source>
        <dbReference type="EMBL" id="KAL1501083.1"/>
    </source>
</evidence>
<name>A0ABD1ER60_HYPHA</name>
<organism evidence="2 3">
    <name type="scientific">Hypothenemus hampei</name>
    <name type="common">Coffee berry borer</name>
    <dbReference type="NCBI Taxonomy" id="57062"/>
    <lineage>
        <taxon>Eukaryota</taxon>
        <taxon>Metazoa</taxon>
        <taxon>Ecdysozoa</taxon>
        <taxon>Arthropoda</taxon>
        <taxon>Hexapoda</taxon>
        <taxon>Insecta</taxon>
        <taxon>Pterygota</taxon>
        <taxon>Neoptera</taxon>
        <taxon>Endopterygota</taxon>
        <taxon>Coleoptera</taxon>
        <taxon>Polyphaga</taxon>
        <taxon>Cucujiformia</taxon>
        <taxon>Curculionidae</taxon>
        <taxon>Scolytinae</taxon>
        <taxon>Hypothenemus</taxon>
    </lineage>
</organism>
<gene>
    <name evidence="2" type="ORF">ABEB36_006476</name>
</gene>
<dbReference type="EMBL" id="JBDJPC010000005">
    <property type="protein sequence ID" value="KAL1501083.1"/>
    <property type="molecule type" value="Genomic_DNA"/>
</dbReference>
<feature type="compositionally biased region" description="Polar residues" evidence="1">
    <location>
        <begin position="106"/>
        <end position="115"/>
    </location>
</feature>
<sequence length="176" mass="20366">MLCNACGNSNHRKVTWDKEILLECNITIANRVRRDYYFKYDDRCFYVRWIKNKKGLECFGDGSLESGISYGRNVISAILKLKKAFHNHRDKKMYNSRRHRDDVHDITSTPESGTFSPKEALRAQVPDLPNYRTAWNRDLNSARNIILFAAGLVSYKDNVTSATQLRGQNIAVFRSL</sequence>
<reference evidence="2 3" key="1">
    <citation type="submission" date="2024-05" db="EMBL/GenBank/DDBJ databases">
        <title>Genetic variation in Jamaican populations of the coffee berry borer (Hypothenemus hampei).</title>
        <authorList>
            <person name="Errbii M."/>
            <person name="Myrie A."/>
        </authorList>
    </citation>
    <scope>NUCLEOTIDE SEQUENCE [LARGE SCALE GENOMIC DNA]</scope>
    <source>
        <strain evidence="2">JA-Hopewell-2020-01-JO</strain>
        <tissue evidence="2">Whole body</tissue>
    </source>
</reference>
<comment type="caution">
    <text evidence="2">The sequence shown here is derived from an EMBL/GenBank/DDBJ whole genome shotgun (WGS) entry which is preliminary data.</text>
</comment>